<dbReference type="InterPro" id="IPR027417">
    <property type="entry name" value="P-loop_NTPase"/>
</dbReference>
<dbReference type="Proteomes" id="UP000000393">
    <property type="component" value="Chromosome"/>
</dbReference>
<reference evidence="6 7" key="1">
    <citation type="submission" date="2010-06" db="EMBL/GenBank/DDBJ databases">
        <title>Complete sequence of chromosome of Nitrosococcus watsoni C-113.</title>
        <authorList>
            <consortium name="US DOE Joint Genome Institute"/>
            <person name="Lucas S."/>
            <person name="Copeland A."/>
            <person name="Lapidus A."/>
            <person name="Cheng J.-F."/>
            <person name="Bruce D."/>
            <person name="Goodwin L."/>
            <person name="Pitluck S."/>
            <person name="Malfatti S.A."/>
            <person name="Chain P.S.G."/>
            <person name="Land M."/>
            <person name="Hauser L."/>
            <person name="Kyrpides N."/>
            <person name="Ivanova N."/>
            <person name="Cambell M.A."/>
            <person name="Heidelberg J.F."/>
            <person name="Klotz M.G."/>
            <person name="Woyke T."/>
        </authorList>
    </citation>
    <scope>NUCLEOTIDE SEQUENCE [LARGE SCALE GENOMIC DNA]</scope>
    <source>
        <strain evidence="6 7">C-113</strain>
    </source>
</reference>
<dbReference type="GO" id="GO:0005524">
    <property type="term" value="F:ATP binding"/>
    <property type="evidence" value="ECO:0007669"/>
    <property type="project" value="UniProtKB-KW"/>
</dbReference>
<dbReference type="PANTHER" id="PTHR47957:SF3">
    <property type="entry name" value="ATP-DEPENDENT HELICASE HRQ1"/>
    <property type="match status" value="1"/>
</dbReference>
<keyword evidence="7" id="KW-1185">Reference proteome</keyword>
<dbReference type="EMBL" id="CP002086">
    <property type="protein sequence ID" value="ADJ28798.1"/>
    <property type="molecule type" value="Genomic_DNA"/>
</dbReference>
<dbReference type="InterPro" id="IPR018973">
    <property type="entry name" value="MZB"/>
</dbReference>
<evidence type="ECO:0000256" key="2">
    <source>
        <dbReference type="ARBA" id="ARBA00022840"/>
    </source>
</evidence>
<dbReference type="SUPFAM" id="SSF52540">
    <property type="entry name" value="P-loop containing nucleoside triphosphate hydrolases"/>
    <property type="match status" value="2"/>
</dbReference>
<dbReference type="RefSeq" id="WP_013220889.1">
    <property type="nucleotide sequence ID" value="NC_014315.1"/>
</dbReference>
<dbReference type="Gene3D" id="3.40.50.300">
    <property type="entry name" value="P-loop containing nucleotide triphosphate hydrolases"/>
    <property type="match status" value="2"/>
</dbReference>
<dbReference type="eggNOG" id="COG1205">
    <property type="taxonomic scope" value="Bacteria"/>
</dbReference>
<dbReference type="Pfam" id="PF09369">
    <property type="entry name" value="MZB"/>
    <property type="match status" value="1"/>
</dbReference>
<keyword evidence="2" id="KW-0067">ATP-binding</keyword>
<dbReference type="GO" id="GO:0006289">
    <property type="term" value="P:nucleotide-excision repair"/>
    <property type="evidence" value="ECO:0007669"/>
    <property type="project" value="TreeGrafter"/>
</dbReference>
<dbReference type="Pfam" id="PF00270">
    <property type="entry name" value="DEAD"/>
    <property type="match status" value="1"/>
</dbReference>
<feature type="domain" description="Helicase C-terminal" evidence="5">
    <location>
        <begin position="997"/>
        <end position="1177"/>
    </location>
</feature>
<dbReference type="GO" id="GO:0043138">
    <property type="term" value="F:3'-5' DNA helicase activity"/>
    <property type="evidence" value="ECO:0007669"/>
    <property type="project" value="TreeGrafter"/>
</dbReference>
<evidence type="ECO:0000256" key="1">
    <source>
        <dbReference type="ARBA" id="ARBA00022741"/>
    </source>
</evidence>
<dbReference type="GO" id="GO:0036297">
    <property type="term" value="P:interstrand cross-link repair"/>
    <property type="evidence" value="ECO:0007669"/>
    <property type="project" value="TreeGrafter"/>
</dbReference>
<feature type="domain" description="Helicase ATP-binding" evidence="4">
    <location>
        <begin position="111"/>
        <end position="321"/>
    </location>
</feature>
<dbReference type="STRING" id="105559.Nwat_1958"/>
<keyword evidence="1" id="KW-0547">Nucleotide-binding</keyword>
<dbReference type="InterPro" id="IPR014001">
    <property type="entry name" value="Helicase_ATP-bd"/>
</dbReference>
<dbReference type="PANTHER" id="PTHR47957">
    <property type="entry name" value="ATP-DEPENDENT HELICASE HRQ1"/>
    <property type="match status" value="1"/>
</dbReference>
<keyword evidence="6" id="KW-0347">Helicase</keyword>
<feature type="compositionally biased region" description="Basic and acidic residues" evidence="3">
    <location>
        <begin position="1550"/>
        <end position="1559"/>
    </location>
</feature>
<name>D8K7C1_NITWC</name>
<dbReference type="PROSITE" id="PS51192">
    <property type="entry name" value="HELICASE_ATP_BIND_1"/>
    <property type="match status" value="1"/>
</dbReference>
<evidence type="ECO:0000256" key="3">
    <source>
        <dbReference type="SAM" id="MobiDB-lite"/>
    </source>
</evidence>
<dbReference type="SMART" id="SM00487">
    <property type="entry name" value="DEXDc"/>
    <property type="match status" value="1"/>
</dbReference>
<dbReference type="SMART" id="SM00490">
    <property type="entry name" value="HELICc"/>
    <property type="match status" value="1"/>
</dbReference>
<dbReference type="eggNOG" id="COG1201">
    <property type="taxonomic scope" value="Bacteria"/>
</dbReference>
<organism evidence="6 7">
    <name type="scientific">Nitrosococcus watsoni (strain C-113)</name>
    <dbReference type="NCBI Taxonomy" id="105559"/>
    <lineage>
        <taxon>Bacteria</taxon>
        <taxon>Pseudomonadati</taxon>
        <taxon>Pseudomonadota</taxon>
        <taxon>Gammaproteobacteria</taxon>
        <taxon>Chromatiales</taxon>
        <taxon>Chromatiaceae</taxon>
        <taxon>Nitrosococcus</taxon>
    </lineage>
</organism>
<accession>D8K7C1</accession>
<dbReference type="PROSITE" id="PS51194">
    <property type="entry name" value="HELICASE_CTER"/>
    <property type="match status" value="1"/>
</dbReference>
<dbReference type="Pfam" id="PF00271">
    <property type="entry name" value="Helicase_C"/>
    <property type="match status" value="1"/>
</dbReference>
<dbReference type="HOGENOM" id="CLU_001338_2_0_6"/>
<dbReference type="OrthoDB" id="9815222at2"/>
<dbReference type="InterPro" id="IPR011545">
    <property type="entry name" value="DEAD/DEAH_box_helicase_dom"/>
</dbReference>
<proteinExistence type="predicted"/>
<evidence type="ECO:0000313" key="6">
    <source>
        <dbReference type="EMBL" id="ADJ28798.1"/>
    </source>
</evidence>
<keyword evidence="6" id="KW-0378">Hydrolase</keyword>
<sequence length="2095" mass="236548">MIKYFSSLVEQSISRSAESTLSILGITNPNLREHLGDLMRSECGKEGSFLASPLFEQTFGWEESKMTMGELATKESLLSKEIVDSLNGKANGRYRFGSNWHPFVHQLASWKALLEQKRSVVVTSGTGSGKTECFMVPVLENLYQEYKRKGNKSLIGVRALFLYPLNALINSQQERLNAWTHSFGSGIRYCLYNGNTPELAARVRSKQARQPNEILSRELLCEEPAPILVTNGTMLEYMMVRQIDAPIIEKSKAGKSLRWIILDEAHTYMGSQAAELALQLRRVMHVFGVESKDVRFVATSATIAGDEAAEPLKKFLSELSSVPTNQIDVFGGKRIIPSLASSRRKSITLDALENMPVANEQQSGIHPERYEALVHSPEARALRDILVTNPKPLKLRELVARLNEKIPRQFSYHEILRWLDVCSGTRPSDKEPAFLKLRAHLFQRTSHGLWACFDGNCSAKIGTPLQENWPLGYVYVIQRQTCNCGSPVFELSFCQECNEPHLLARDKSGKLVQWDTYAGDEFSLQAEVDGDEDIPEDQSQPVESMKVPLILSPSMSERAGYIPMKFDKLSGKFSHATDSSVLLSMNTDFKAVCSRCEFRGYQHLPFRRALLGAPFYVANAVSTVLEYCPDFKDEDDRTPAIGPQSLPGRGRRLITFTDSRQGTARMAIRMQQEAERSRLRGLVVDILRQHQLAQSKPDQLTEGIQPEDLFVKANELRAMGMEGAAGQLEEKARALAEGGASLPLVSLSWNEVANELKHRTDLKEAILAYNKQQKPEIFGENDGPFKLAEMLLFREFMKRPRRQNSLETQGLVKVGYQGLDKIVNTPQYWEEKGLSRDDWKYFLKVALDFYVRDNSFIQLDESWRSWIGNRFWSKTLRKPDSKEPDERRVKRWPLIRNGAHRQRLVKLLLLGSGLDPSKKDDIDLVNSWLRETWQALTRTYNILKSDDNRFFLSRDKLTFSLIDKAYICPVTYKLLDTTFKGLTPYLPVHINFTELTDRERQAFKCDEIELPEVWFFDRSQEDYEPGLAKVRAQIAEDEKVRDLRSLNLWTDINDRTVEGGFYYRTAEHSAQQSAERLGGYEEDFRKGRINVLNCSTTMEMGVDIGGISAVVMNNVPPHPANYLQRAGRAGRSQESRALAYTLCKGNPHDQQVFANPAWPFETVIPAPGIALNSSRLVQRHVNSLLLSVFLREEVGNTQAERTALDTQWFFDGVAGKSFCDRFITWLGKAQLGCDDAIQGLVKGTALGGVPPGQLRRNTKERIEDLQKRWLDDYRYLVSGERNARSNSPYAKRIEMEKKRHCGEYLLRDLAARTFLPGYGFPTDVVSFDNFTIEDFMRGKKQSKKNRKDREDSVSRYKGLPSRNLAIAVREYAPGAEIVLDGRVFRSAGVSLHWHNLNADSNEAQKMDRAWRCDRCGEFSYEESAIRDSELRCNHQDCRAPINPKNIKRVLQPAGFVTDAYEPVTNNINHQKFIPIEAAWVFVNAGKVSLPNSVLGQMAYSVNGQVFHHSSGEFGQGYALCLACGRAESMTKEGEYPPSLTPNGSHYPPRPRKEDKDDNNQRMPCQGAGGITPNVNIGVVALTDIFELTLKNPESGEYLSPASERDKSVAMTLAVALRSALAGILGIATSELGYATRPTKLENGRTARIIQIYDVISGGAGFASSAAVYVEELLRKMADHLECSYCDTACSECLLDSQTRHDYDLLDRKSALDWLGSNFVNYVGLAEGEQLLPGARYCPGSIEDVLRKYINEGAERVVFWLKGAMEDWDLMAPAFRKAIYNYLLQDEIKVDLALESDIADTELQQDLCRLSLVGARICCSGLPVDSPVVAQVIKGSSVVTIASRLSSASTPGDRWHQMEKLVVETTTEQQLGLKEINIDQWMNQPGKDVQDLEINAEINGCLEGFGNRFWKLLDESNGSAREVLANSKITKICYSDRYIQSPASIALLGSLLEPLKTQLMPDAKILVTTLFKTKDRDGNRAHHDWKERDDFEAFAGAWFRRKWRSEVELFIYDSGRDLPHSRKLTIDFESGASLKARFDQGVGYWQVRCEKPSENYFDFQDSVDYQLASFSEVSERVQVVNGNLWSTNVVIELLRV</sequence>
<dbReference type="InterPro" id="IPR001650">
    <property type="entry name" value="Helicase_C-like"/>
</dbReference>
<dbReference type="KEGG" id="nwa:Nwat_1958"/>
<dbReference type="GO" id="GO:0003676">
    <property type="term" value="F:nucleic acid binding"/>
    <property type="evidence" value="ECO:0007669"/>
    <property type="project" value="InterPro"/>
</dbReference>
<feature type="region of interest" description="Disordered" evidence="3">
    <location>
        <begin position="1532"/>
        <end position="1568"/>
    </location>
</feature>
<evidence type="ECO:0000259" key="5">
    <source>
        <dbReference type="PROSITE" id="PS51194"/>
    </source>
</evidence>
<protein>
    <submittedName>
        <fullName evidence="6">DEAD/DEAH box helicase domain protein</fullName>
    </submittedName>
</protein>
<evidence type="ECO:0000313" key="7">
    <source>
        <dbReference type="Proteomes" id="UP000000393"/>
    </source>
</evidence>
<evidence type="ECO:0000259" key="4">
    <source>
        <dbReference type="PROSITE" id="PS51192"/>
    </source>
</evidence>
<gene>
    <name evidence="6" type="ordered locus">Nwat_1958</name>
</gene>